<organism evidence="16 17">
    <name type="scientific">Polarella glacialis</name>
    <name type="common">Dinoflagellate</name>
    <dbReference type="NCBI Taxonomy" id="89957"/>
    <lineage>
        <taxon>Eukaryota</taxon>
        <taxon>Sar</taxon>
        <taxon>Alveolata</taxon>
        <taxon>Dinophyceae</taxon>
        <taxon>Suessiales</taxon>
        <taxon>Suessiaceae</taxon>
        <taxon>Polarella</taxon>
    </lineage>
</organism>
<evidence type="ECO:0000256" key="10">
    <source>
        <dbReference type="ARBA" id="ARBA00023242"/>
    </source>
</evidence>
<dbReference type="SMART" id="SM00356">
    <property type="entry name" value="ZnF_C3H1"/>
    <property type="match status" value="2"/>
</dbReference>
<keyword evidence="5 12" id="KW-0863">Zinc-finger</keyword>
<dbReference type="InterPro" id="IPR000571">
    <property type="entry name" value="Znf_CCCH"/>
</dbReference>
<dbReference type="SUPFAM" id="SSF54928">
    <property type="entry name" value="RNA-binding domain, RBD"/>
    <property type="match status" value="1"/>
</dbReference>
<evidence type="ECO:0000256" key="13">
    <source>
        <dbReference type="SAM" id="MobiDB-lite"/>
    </source>
</evidence>
<dbReference type="PROSITE" id="PS50102">
    <property type="entry name" value="RRM"/>
    <property type="match status" value="1"/>
</dbReference>
<evidence type="ECO:0000313" key="16">
    <source>
        <dbReference type="EMBL" id="CAE8610609.1"/>
    </source>
</evidence>
<sequence>MAEQLARIFGTEEDRVNCPFYFKIGACRNGDQCNRLHNRPTMSQTLLLSHMYPNTPESLALANDEPWDDDMYDRAQQHLEAFYVEVFLELANYGEIEDLVVVDNLCDHMIGNVYVKYYHEEDAERALMKLTGRFYSGKLIQAEYTTVSDFREARCRAFHETRCNRGAYCNFMHIKHIPRAIKRRVVREMYDDHPEYLGQTREKAEKKSKKEKGEKGEKGEKEKGEKRDKGDRKDRSRSRGERKEKKEKDREGGREDGPPARQTSEERRAMIAGWNADKEGGAVE</sequence>
<protein>
    <submittedName>
        <fullName evidence="16">Uncharacterized protein</fullName>
    </submittedName>
</protein>
<evidence type="ECO:0000259" key="15">
    <source>
        <dbReference type="PROSITE" id="PS50103"/>
    </source>
</evidence>
<keyword evidence="7 11" id="KW-0694">RNA-binding</keyword>
<feature type="domain" description="C3H1-type" evidence="15">
    <location>
        <begin position="149"/>
        <end position="176"/>
    </location>
</feature>
<evidence type="ECO:0000256" key="9">
    <source>
        <dbReference type="ARBA" id="ARBA00023187"/>
    </source>
</evidence>
<dbReference type="GO" id="GO:0000398">
    <property type="term" value="P:mRNA splicing, via spliceosome"/>
    <property type="evidence" value="ECO:0007669"/>
    <property type="project" value="InterPro"/>
</dbReference>
<evidence type="ECO:0000256" key="7">
    <source>
        <dbReference type="ARBA" id="ARBA00022884"/>
    </source>
</evidence>
<evidence type="ECO:0000256" key="11">
    <source>
        <dbReference type="PROSITE-ProRule" id="PRU00176"/>
    </source>
</evidence>
<feature type="zinc finger region" description="C3H1-type" evidence="12">
    <location>
        <begin position="12"/>
        <end position="40"/>
    </location>
</feature>
<evidence type="ECO:0000256" key="4">
    <source>
        <dbReference type="ARBA" id="ARBA00022737"/>
    </source>
</evidence>
<dbReference type="InterPro" id="IPR035979">
    <property type="entry name" value="RBD_domain_sf"/>
</dbReference>
<accession>A0A813FAM2</accession>
<dbReference type="InterPro" id="IPR009145">
    <property type="entry name" value="U2AF_small"/>
</dbReference>
<feature type="region of interest" description="Disordered" evidence="13">
    <location>
        <begin position="197"/>
        <end position="284"/>
    </location>
</feature>
<dbReference type="Gene3D" id="3.30.70.330">
    <property type="match status" value="1"/>
</dbReference>
<dbReference type="InterPro" id="IPR000504">
    <property type="entry name" value="RRM_dom"/>
</dbReference>
<dbReference type="InterPro" id="IPR003954">
    <property type="entry name" value="RRM_euk-type"/>
</dbReference>
<evidence type="ECO:0000256" key="3">
    <source>
        <dbReference type="ARBA" id="ARBA00022723"/>
    </source>
</evidence>
<keyword evidence="8" id="KW-0238">DNA-binding</keyword>
<keyword evidence="6 12" id="KW-0862">Zinc</keyword>
<dbReference type="OrthoDB" id="423462at2759"/>
<evidence type="ECO:0000256" key="6">
    <source>
        <dbReference type="ARBA" id="ARBA00022833"/>
    </source>
</evidence>
<evidence type="ECO:0000259" key="14">
    <source>
        <dbReference type="PROSITE" id="PS50102"/>
    </source>
</evidence>
<dbReference type="PROSITE" id="PS50103">
    <property type="entry name" value="ZF_C3H1"/>
    <property type="match status" value="2"/>
</dbReference>
<feature type="zinc finger region" description="C3H1-type" evidence="12">
    <location>
        <begin position="149"/>
        <end position="176"/>
    </location>
</feature>
<dbReference type="SMART" id="SM00361">
    <property type="entry name" value="RRM_1"/>
    <property type="match status" value="1"/>
</dbReference>
<feature type="domain" description="C3H1-type" evidence="15">
    <location>
        <begin position="12"/>
        <end position="40"/>
    </location>
</feature>
<keyword evidence="17" id="KW-1185">Reference proteome</keyword>
<dbReference type="GO" id="GO:0003677">
    <property type="term" value="F:DNA binding"/>
    <property type="evidence" value="ECO:0007669"/>
    <property type="project" value="UniProtKB-KW"/>
</dbReference>
<dbReference type="Proteomes" id="UP000654075">
    <property type="component" value="Unassembled WGS sequence"/>
</dbReference>
<reference evidence="16" key="1">
    <citation type="submission" date="2021-02" db="EMBL/GenBank/DDBJ databases">
        <authorList>
            <person name="Dougan E. K."/>
            <person name="Rhodes N."/>
            <person name="Thang M."/>
            <person name="Chan C."/>
        </authorList>
    </citation>
    <scope>NUCLEOTIDE SEQUENCE</scope>
</reference>
<dbReference type="PANTHER" id="PTHR12620">
    <property type="entry name" value="U2 SNRNP AUXILIARY FACTOR, SMALL SUBUNIT"/>
    <property type="match status" value="1"/>
</dbReference>
<dbReference type="GO" id="GO:0008270">
    <property type="term" value="F:zinc ion binding"/>
    <property type="evidence" value="ECO:0007669"/>
    <property type="project" value="UniProtKB-KW"/>
</dbReference>
<keyword evidence="10" id="KW-0539">Nucleus</keyword>
<keyword evidence="3 12" id="KW-0479">Metal-binding</keyword>
<comment type="subcellular location">
    <subcellularLocation>
        <location evidence="1">Nucleus</location>
    </subcellularLocation>
</comment>
<evidence type="ECO:0000256" key="12">
    <source>
        <dbReference type="PROSITE-ProRule" id="PRU00723"/>
    </source>
</evidence>
<dbReference type="InterPro" id="IPR012677">
    <property type="entry name" value="Nucleotide-bd_a/b_plait_sf"/>
</dbReference>
<keyword evidence="2" id="KW-0507">mRNA processing</keyword>
<dbReference type="PRINTS" id="PR01848">
    <property type="entry name" value="U2AUXFACTOR"/>
</dbReference>
<dbReference type="OMA" id="NPPMAVA"/>
<dbReference type="EMBL" id="CAJNNV010024780">
    <property type="protein sequence ID" value="CAE8610609.1"/>
    <property type="molecule type" value="Genomic_DNA"/>
</dbReference>
<evidence type="ECO:0000256" key="1">
    <source>
        <dbReference type="ARBA" id="ARBA00004123"/>
    </source>
</evidence>
<dbReference type="GO" id="GO:0089701">
    <property type="term" value="C:U2AF complex"/>
    <property type="evidence" value="ECO:0007669"/>
    <property type="project" value="InterPro"/>
</dbReference>
<feature type="domain" description="RRM" evidence="14">
    <location>
        <begin position="57"/>
        <end position="147"/>
    </location>
</feature>
<name>A0A813FAM2_POLGL</name>
<dbReference type="FunFam" id="3.30.70.330:FF:000122">
    <property type="entry name" value="Splicing factor U2AF small subunit"/>
    <property type="match status" value="1"/>
</dbReference>
<gene>
    <name evidence="16" type="ORF">PGLA1383_LOCUS28423</name>
</gene>
<comment type="caution">
    <text evidence="16">The sequence shown here is derived from an EMBL/GenBank/DDBJ whole genome shotgun (WGS) entry which is preliminary data.</text>
</comment>
<evidence type="ECO:0000256" key="5">
    <source>
        <dbReference type="ARBA" id="ARBA00022771"/>
    </source>
</evidence>
<keyword evidence="4" id="KW-0677">Repeat</keyword>
<keyword evidence="9" id="KW-0508">mRNA splicing</keyword>
<feature type="compositionally biased region" description="Basic and acidic residues" evidence="13">
    <location>
        <begin position="211"/>
        <end position="269"/>
    </location>
</feature>
<evidence type="ECO:0000313" key="17">
    <source>
        <dbReference type="Proteomes" id="UP000654075"/>
    </source>
</evidence>
<evidence type="ECO:0000256" key="2">
    <source>
        <dbReference type="ARBA" id="ARBA00022664"/>
    </source>
</evidence>
<proteinExistence type="predicted"/>
<evidence type="ECO:0000256" key="8">
    <source>
        <dbReference type="ARBA" id="ARBA00023125"/>
    </source>
</evidence>
<dbReference type="Pfam" id="PF00642">
    <property type="entry name" value="zf-CCCH"/>
    <property type="match status" value="1"/>
</dbReference>
<dbReference type="CDD" id="cd12287">
    <property type="entry name" value="RRM_U2AF35_like"/>
    <property type="match status" value="1"/>
</dbReference>
<dbReference type="GO" id="GO:0003723">
    <property type="term" value="F:RNA binding"/>
    <property type="evidence" value="ECO:0007669"/>
    <property type="project" value="UniProtKB-UniRule"/>
</dbReference>
<dbReference type="AlphaFoldDB" id="A0A813FAM2"/>